<reference evidence="3" key="1">
    <citation type="journal article" date="2010" name="Science">
        <title>Plasticity of animal genome architecture unmasked by rapid evolution of a pelagic tunicate.</title>
        <authorList>
            <person name="Denoeud F."/>
            <person name="Henriet S."/>
            <person name="Mungpakdee S."/>
            <person name="Aury J.M."/>
            <person name="Da Silva C."/>
            <person name="Brinkmann H."/>
            <person name="Mikhaleva J."/>
            <person name="Olsen L.C."/>
            <person name="Jubin C."/>
            <person name="Canestro C."/>
            <person name="Bouquet J.M."/>
            <person name="Danks G."/>
            <person name="Poulain J."/>
            <person name="Campsteijn C."/>
            <person name="Adamski M."/>
            <person name="Cross I."/>
            <person name="Yadetie F."/>
            <person name="Muffato M."/>
            <person name="Louis A."/>
            <person name="Butcher S."/>
            <person name="Tsagkogeorga G."/>
            <person name="Konrad A."/>
            <person name="Singh S."/>
            <person name="Jensen M.F."/>
            <person name="Cong E.H."/>
            <person name="Eikeseth-Otteraa H."/>
            <person name="Noel B."/>
            <person name="Anthouard V."/>
            <person name="Porcel B.M."/>
            <person name="Kachouri-Lafond R."/>
            <person name="Nishino A."/>
            <person name="Ugolini M."/>
            <person name="Chourrout P."/>
            <person name="Nishida H."/>
            <person name="Aasland R."/>
            <person name="Huzurbazar S."/>
            <person name="Westhof E."/>
            <person name="Delsuc F."/>
            <person name="Lehrach H."/>
            <person name="Reinhardt R."/>
            <person name="Weissenbach J."/>
            <person name="Roy S.W."/>
            <person name="Artiguenave F."/>
            <person name="Postlethwait J.H."/>
            <person name="Manak J.R."/>
            <person name="Thompson E.M."/>
            <person name="Jaillon O."/>
            <person name="Du Pasquier L."/>
            <person name="Boudinot P."/>
            <person name="Liberles D.A."/>
            <person name="Volff J.N."/>
            <person name="Philippe H."/>
            <person name="Lenhard B."/>
            <person name="Roest Crollius H."/>
            <person name="Wincker P."/>
            <person name="Chourrout D."/>
        </authorList>
    </citation>
    <scope>NUCLEOTIDE SEQUENCE [LARGE SCALE GENOMIC DNA]</scope>
</reference>
<evidence type="ECO:0000256" key="2">
    <source>
        <dbReference type="SAM" id="SignalP"/>
    </source>
</evidence>
<feature type="signal peptide" evidence="2">
    <location>
        <begin position="1"/>
        <end position="28"/>
    </location>
</feature>
<gene>
    <name evidence="3" type="ORF">GSOID_T00021799001</name>
</gene>
<dbReference type="EMBL" id="FN654453">
    <property type="protein sequence ID" value="CBY33845.1"/>
    <property type="molecule type" value="Genomic_DNA"/>
</dbReference>
<organism evidence="3">
    <name type="scientific">Oikopleura dioica</name>
    <name type="common">Tunicate</name>
    <dbReference type="NCBI Taxonomy" id="34765"/>
    <lineage>
        <taxon>Eukaryota</taxon>
        <taxon>Metazoa</taxon>
        <taxon>Chordata</taxon>
        <taxon>Tunicata</taxon>
        <taxon>Appendicularia</taxon>
        <taxon>Copelata</taxon>
        <taxon>Oikopleuridae</taxon>
        <taxon>Oikopleura</taxon>
    </lineage>
</organism>
<evidence type="ECO:0000256" key="1">
    <source>
        <dbReference type="SAM" id="Phobius"/>
    </source>
</evidence>
<name>E4YE95_OIKDI</name>
<feature type="transmembrane region" description="Helical" evidence="1">
    <location>
        <begin position="641"/>
        <end position="662"/>
    </location>
</feature>
<accession>E4YE95</accession>
<keyword evidence="2" id="KW-0732">Signal</keyword>
<dbReference type="Proteomes" id="UP000011014">
    <property type="component" value="Unassembled WGS sequence"/>
</dbReference>
<evidence type="ECO:0008006" key="4">
    <source>
        <dbReference type="Google" id="ProtNLM"/>
    </source>
</evidence>
<dbReference type="AlphaFoldDB" id="E4YE95"/>
<feature type="transmembrane region" description="Helical" evidence="1">
    <location>
        <begin position="674"/>
        <end position="701"/>
    </location>
</feature>
<evidence type="ECO:0000313" key="3">
    <source>
        <dbReference type="EMBL" id="CBY33845.1"/>
    </source>
</evidence>
<sequence length="983" mass="112396">MMNKKPKEGLLGFVRIFLLLQILSVVYAAVEIRLSVDEIWKKIQYKDKDSTTKYCSIERAANHYLGTYLNERWNEYGGVILKFEEDPSQFCIVAGEETEKIRDCLNDKFNLFREFFYDPDDLAASNGFFCDWNPIETVEVDPIPTNSVARLILPFEDLEKKINQDKLALTTIEFYNDRYKHILFLGFEGKFPESLLKDHPRIQTDSRCCERDCVVECYKALTAIINDVYEKLGYSSTTIAAPVTLVVLDAVEEQGAEILEDNTVFTELNNALVEETILGDEVDFEDENNQDNVIAAIEEQIVQQQEADSLGSLFATVSESVTITMDLCLEENDNVSAGIPLSPDGRNLVAKPNALIKEFNNYIEVTINEETNVLNVKLTNMTDGWKKTTLKLFFLYVNEEIEAGREDEARSQTALVKLTKQDCQAVEEKASQSLAQRQDLRNVNFPIVHSKIFYFPNELADIARSSGEDIADEIRNQSKALKKFFIETSTEGYNQGFNSFKINSFEYVGLRKVNPDFSNDDDSESMIEEYGTGQLSDFVITLYADNKNTTSFKEVFQKITETITRQMNEYIKSNDIKFVADEDKIYERVLKMKNQKSTLFNHQKALIVAVKSYINFNKVNLAISYATSEGLMYRPDPLVKVYLFINPFLGILLVGFALSVSLKFDAKGAPFAVVFPLSMCVFICNCLALDIPHIFVTYFYMTRYKPPSLDIRIAGTGLRYFLSKIEIKEEYQPSFSNYRCYSAGSERLGADKRRYRRRLLQSSLAAMTPFLIILPALKIICTFNTSINTGKGQIRFEGLFCRLKIDPSKVVGKIEVTAYDPKSTEIANISDNGELELKFRENQYGKLRQELTSIDKFVRKNFDTAAFKQRTKNCVVSVIGKNLKTTSIPDPFAEGCINSVERTFIAFTFLGLLMIASFLIFLRYSWPYILEETKTENFLPILCGERRGNKRTVATNVREEDITDLFKTLDDGGFWSHFFYKNQ</sequence>
<proteinExistence type="predicted"/>
<protein>
    <recommendedName>
        <fullName evidence="4">SSD domain-containing protein</fullName>
    </recommendedName>
</protein>
<feature type="chain" id="PRO_5003193931" description="SSD domain-containing protein" evidence="2">
    <location>
        <begin position="29"/>
        <end position="983"/>
    </location>
</feature>
<keyword evidence="1" id="KW-1133">Transmembrane helix</keyword>
<keyword evidence="1" id="KW-0812">Transmembrane</keyword>
<feature type="transmembrane region" description="Helical" evidence="1">
    <location>
        <begin position="904"/>
        <end position="924"/>
    </location>
</feature>
<keyword evidence="1" id="KW-0472">Membrane</keyword>